<evidence type="ECO:0000313" key="4">
    <source>
        <dbReference type="Proteomes" id="UP001596118"/>
    </source>
</evidence>
<feature type="domain" description="HTH marR-type" evidence="1">
    <location>
        <begin position="142"/>
        <end position="192"/>
    </location>
</feature>
<name>A0ABD5QZP0_9EURY</name>
<dbReference type="AlphaFoldDB" id="A0ABD5QZP0"/>
<dbReference type="InterPro" id="IPR000835">
    <property type="entry name" value="HTH_MarR-typ"/>
</dbReference>
<comment type="caution">
    <text evidence="3">The sequence shown here is derived from an EMBL/GenBank/DDBJ whole genome shotgun (WGS) entry which is preliminary data.</text>
</comment>
<dbReference type="InterPro" id="IPR036390">
    <property type="entry name" value="WH_DNA-bd_sf"/>
</dbReference>
<sequence length="218" mass="23901">MTTYVSPIGFNTTSVTRTLLDYGIDGEDTVILVRPATETDDNRAAEAVSDVERLLQEIEPQISVTVRRIPHDDFETAVMNCSELIRTATGRVVVSLSGGARDVLLPLTVATMAHHGEIESTLGYSDIDGQVREWMLPNITVTPSDGAHQTLAVIGNHDSEISIPNLTKRSGSAKSTITRHVNVLEEDRLVTARIKDRVKYVSITFTGQLFLVTNEKPD</sequence>
<dbReference type="Proteomes" id="UP001596118">
    <property type="component" value="Unassembled WGS sequence"/>
</dbReference>
<dbReference type="Pfam" id="PF12802">
    <property type="entry name" value="MarR_2"/>
    <property type="match status" value="1"/>
</dbReference>
<proteinExistence type="predicted"/>
<dbReference type="Pfam" id="PF22662">
    <property type="entry name" value="Csa3_N"/>
    <property type="match status" value="1"/>
</dbReference>
<dbReference type="InterPro" id="IPR010163">
    <property type="entry name" value="Csa3"/>
</dbReference>
<reference evidence="3 4" key="1">
    <citation type="journal article" date="2019" name="Int. J. Syst. Evol. Microbiol.">
        <title>The Global Catalogue of Microorganisms (GCM) 10K type strain sequencing project: providing services to taxonomists for standard genome sequencing and annotation.</title>
        <authorList>
            <consortium name="The Broad Institute Genomics Platform"/>
            <consortium name="The Broad Institute Genome Sequencing Center for Infectious Disease"/>
            <person name="Wu L."/>
            <person name="Ma J."/>
        </authorList>
    </citation>
    <scope>NUCLEOTIDE SEQUENCE [LARGE SCALE GENOMIC DNA]</scope>
    <source>
        <strain evidence="3 4">CGMCC 1.12124</strain>
    </source>
</reference>
<evidence type="ECO:0000259" key="1">
    <source>
        <dbReference type="Pfam" id="PF12802"/>
    </source>
</evidence>
<gene>
    <name evidence="3" type="primary">csa3</name>
    <name evidence="3" type="ORF">ACFPM1_04855</name>
</gene>
<dbReference type="Gene3D" id="1.10.10.10">
    <property type="entry name" value="Winged helix-like DNA-binding domain superfamily/Winged helix DNA-binding domain"/>
    <property type="match status" value="1"/>
</dbReference>
<keyword evidence="4" id="KW-1185">Reference proteome</keyword>
<dbReference type="GO" id="GO:0006355">
    <property type="term" value="P:regulation of DNA-templated transcription"/>
    <property type="evidence" value="ECO:0007669"/>
    <property type="project" value="UniProtKB-ARBA"/>
</dbReference>
<feature type="domain" description="Csa3 N-terminal" evidence="2">
    <location>
        <begin position="3"/>
        <end position="115"/>
    </location>
</feature>
<evidence type="ECO:0000259" key="2">
    <source>
        <dbReference type="Pfam" id="PF22662"/>
    </source>
</evidence>
<dbReference type="EMBL" id="JBHSKY010000006">
    <property type="protein sequence ID" value="MFC5278093.1"/>
    <property type="molecule type" value="Genomic_DNA"/>
</dbReference>
<dbReference type="InterPro" id="IPR036388">
    <property type="entry name" value="WH-like_DNA-bd_sf"/>
</dbReference>
<protein>
    <submittedName>
        <fullName evidence="3">CRISPR-associated CARF protein Csa3</fullName>
    </submittedName>
</protein>
<dbReference type="InterPro" id="IPR054588">
    <property type="entry name" value="Csa3_N"/>
</dbReference>
<dbReference type="SUPFAM" id="SSF46785">
    <property type="entry name" value="Winged helix' DNA-binding domain"/>
    <property type="match status" value="1"/>
</dbReference>
<accession>A0ABD5QZP0</accession>
<dbReference type="Gene3D" id="3.40.50.11700">
    <property type="match status" value="1"/>
</dbReference>
<evidence type="ECO:0000313" key="3">
    <source>
        <dbReference type="EMBL" id="MFC5278093.1"/>
    </source>
</evidence>
<dbReference type="RefSeq" id="WP_256410308.1">
    <property type="nucleotide sequence ID" value="NZ_JANHDM010000001.1"/>
</dbReference>
<organism evidence="3 4">
    <name type="scientific">Halorubrum rubrum</name>
    <dbReference type="NCBI Taxonomy" id="1126240"/>
    <lineage>
        <taxon>Archaea</taxon>
        <taxon>Methanobacteriati</taxon>
        <taxon>Methanobacteriota</taxon>
        <taxon>Stenosarchaea group</taxon>
        <taxon>Halobacteria</taxon>
        <taxon>Halobacteriales</taxon>
        <taxon>Haloferacaceae</taxon>
        <taxon>Halorubrum</taxon>
    </lineage>
</organism>
<dbReference type="NCBIfam" id="TIGR01884">
    <property type="entry name" value="cas_HTH"/>
    <property type="match status" value="1"/>
</dbReference>